<proteinExistence type="predicted"/>
<name>A0A226X8K8_CABSO</name>
<protein>
    <submittedName>
        <fullName evidence="1">Uncharacterized protein</fullName>
    </submittedName>
</protein>
<organism evidence="1 2">
    <name type="scientific">Caballeronia sordidicola</name>
    <name type="common">Burkholderia sordidicola</name>
    <dbReference type="NCBI Taxonomy" id="196367"/>
    <lineage>
        <taxon>Bacteria</taxon>
        <taxon>Pseudomonadati</taxon>
        <taxon>Pseudomonadota</taxon>
        <taxon>Betaproteobacteria</taxon>
        <taxon>Burkholderiales</taxon>
        <taxon>Burkholderiaceae</taxon>
        <taxon>Caballeronia</taxon>
    </lineage>
</organism>
<gene>
    <name evidence="1" type="ORF">BSU04_07705</name>
</gene>
<dbReference type="AlphaFoldDB" id="A0A226X8K8"/>
<dbReference type="EMBL" id="MTHB01000045">
    <property type="protein sequence ID" value="OXC79287.1"/>
    <property type="molecule type" value="Genomic_DNA"/>
</dbReference>
<reference evidence="2" key="1">
    <citation type="submission" date="2017-01" db="EMBL/GenBank/DDBJ databases">
        <title>Genome Analysis of Deinococcus marmoris KOPRI26562.</title>
        <authorList>
            <person name="Kim J.H."/>
            <person name="Oh H.-M."/>
        </authorList>
    </citation>
    <scope>NUCLEOTIDE SEQUENCE [LARGE SCALE GENOMIC DNA]</scope>
    <source>
        <strain evidence="2">PAMC 26633</strain>
    </source>
</reference>
<evidence type="ECO:0000313" key="2">
    <source>
        <dbReference type="Proteomes" id="UP000214720"/>
    </source>
</evidence>
<comment type="caution">
    <text evidence="1">The sequence shown here is derived from an EMBL/GenBank/DDBJ whole genome shotgun (WGS) entry which is preliminary data.</text>
</comment>
<dbReference type="Proteomes" id="UP000214720">
    <property type="component" value="Unassembled WGS sequence"/>
</dbReference>
<accession>A0A226X8K8</accession>
<evidence type="ECO:0000313" key="1">
    <source>
        <dbReference type="EMBL" id="OXC79287.1"/>
    </source>
</evidence>
<sequence>MFEPRMATFFRKVSGYSTYAGFLADPARAYAFLVAKVAKCTRTIAPAEELDPPESGNVTTYDLLYDAIGRARPATSVIVQ</sequence>